<gene>
    <name evidence="1" type="ORF">P170DRAFT_436366</name>
</gene>
<keyword evidence="2" id="KW-1185">Reference proteome</keyword>
<name>A0A2I2GEQ5_9EURO</name>
<proteinExistence type="predicted"/>
<protein>
    <submittedName>
        <fullName evidence="1">Uncharacterized protein</fullName>
    </submittedName>
</protein>
<dbReference type="VEuPathDB" id="FungiDB:P170DRAFT_436366"/>
<accession>A0A2I2GEQ5</accession>
<dbReference type="AlphaFoldDB" id="A0A2I2GEQ5"/>
<dbReference type="GeneID" id="36556840"/>
<evidence type="ECO:0000313" key="1">
    <source>
        <dbReference type="EMBL" id="PLB51331.1"/>
    </source>
</evidence>
<dbReference type="Proteomes" id="UP000234275">
    <property type="component" value="Unassembled WGS sequence"/>
</dbReference>
<dbReference type="InterPro" id="IPR046670">
    <property type="entry name" value="DUF6540"/>
</dbReference>
<evidence type="ECO:0000313" key="2">
    <source>
        <dbReference type="Proteomes" id="UP000234275"/>
    </source>
</evidence>
<comment type="caution">
    <text evidence="1">The sequence shown here is derived from an EMBL/GenBank/DDBJ whole genome shotgun (WGS) entry which is preliminary data.</text>
</comment>
<dbReference type="Pfam" id="PF20174">
    <property type="entry name" value="DUF6540"/>
    <property type="match status" value="1"/>
</dbReference>
<sequence>MRFLKHIPQKLSEFGHSHTITDFFRPVLAFQMGDLSFEDSPIQAVDQMADQAPNHQDRRRRSVRLRRRALAHEAEPNRQESPASDTLTLSLVLQDQGRGDLKHWLLYVARENQPGLCYQVVGIPPLMQYWAPDKPVDIKATRSCWNMFELGTVTAAQAAMVEEIASQEPPALALDLDAGAESCQGWTVRVLGKLYDRGVVDATSMSFVRSMLEPA</sequence>
<dbReference type="OrthoDB" id="4342612at2759"/>
<dbReference type="RefSeq" id="XP_024706633.1">
    <property type="nucleotide sequence ID" value="XM_024849141.1"/>
</dbReference>
<reference evidence="1 2" key="1">
    <citation type="submission" date="2016-12" db="EMBL/GenBank/DDBJ databases">
        <title>The genomes of Aspergillus section Nigri reveals drivers in fungal speciation.</title>
        <authorList>
            <consortium name="DOE Joint Genome Institute"/>
            <person name="Vesth T.C."/>
            <person name="Nybo J."/>
            <person name="Theobald S."/>
            <person name="Brandl J."/>
            <person name="Frisvad J.C."/>
            <person name="Nielsen K.F."/>
            <person name="Lyhne E.K."/>
            <person name="Kogle M.E."/>
            <person name="Kuo A."/>
            <person name="Riley R."/>
            <person name="Clum A."/>
            <person name="Nolan M."/>
            <person name="Lipzen A."/>
            <person name="Salamov A."/>
            <person name="Henrissat B."/>
            <person name="Wiebenga A."/>
            <person name="De Vries R.P."/>
            <person name="Grigoriev I.V."/>
            <person name="Mortensen U.H."/>
            <person name="Andersen M.R."/>
            <person name="Baker S.E."/>
        </authorList>
    </citation>
    <scope>NUCLEOTIDE SEQUENCE [LARGE SCALE GENOMIC DNA]</scope>
    <source>
        <strain evidence="1 2">IBT 23096</strain>
    </source>
</reference>
<organism evidence="1 2">
    <name type="scientific">Aspergillus steynii IBT 23096</name>
    <dbReference type="NCBI Taxonomy" id="1392250"/>
    <lineage>
        <taxon>Eukaryota</taxon>
        <taxon>Fungi</taxon>
        <taxon>Dikarya</taxon>
        <taxon>Ascomycota</taxon>
        <taxon>Pezizomycotina</taxon>
        <taxon>Eurotiomycetes</taxon>
        <taxon>Eurotiomycetidae</taxon>
        <taxon>Eurotiales</taxon>
        <taxon>Aspergillaceae</taxon>
        <taxon>Aspergillus</taxon>
        <taxon>Aspergillus subgen. Circumdati</taxon>
    </lineage>
</organism>
<dbReference type="EMBL" id="MSFO01000003">
    <property type="protein sequence ID" value="PLB51331.1"/>
    <property type="molecule type" value="Genomic_DNA"/>
</dbReference>